<protein>
    <submittedName>
        <fullName evidence="2">Cytochrome P450</fullName>
    </submittedName>
</protein>
<reference evidence="2" key="1">
    <citation type="submission" date="2022-11" db="UniProtKB">
        <authorList>
            <consortium name="WormBaseParasite"/>
        </authorList>
    </citation>
    <scope>IDENTIFICATION</scope>
</reference>
<accession>A0AC34RKX0</accession>
<evidence type="ECO:0000313" key="2">
    <source>
        <dbReference type="WBParaSite" id="JU765_v2.g7814.t1"/>
    </source>
</evidence>
<organism evidence="1 2">
    <name type="scientific">Panagrolaimus sp. JU765</name>
    <dbReference type="NCBI Taxonomy" id="591449"/>
    <lineage>
        <taxon>Eukaryota</taxon>
        <taxon>Metazoa</taxon>
        <taxon>Ecdysozoa</taxon>
        <taxon>Nematoda</taxon>
        <taxon>Chromadorea</taxon>
        <taxon>Rhabditida</taxon>
        <taxon>Tylenchina</taxon>
        <taxon>Panagrolaimomorpha</taxon>
        <taxon>Panagrolaimoidea</taxon>
        <taxon>Panagrolaimidae</taxon>
        <taxon>Panagrolaimus</taxon>
    </lineage>
</organism>
<sequence length="436" mass="50760">MTICIGNEPVVTLHDSSTIYETFLKDGDAYTDRAQSEVQNILRKGNNGIAFIDGSKWREQRRFSLQVLRNFGLGKNLMQERILVEVTGLISDIKQDLKNNIKEIALPTEIDRAVGSIINMLTFGYRYGKENMAEFLKVKEYATTTVGYHGDLYYKILEMNFDMMKHFPIFNRKCQELYEKTKEISNFFEEKIEEHRRKMDFESNEDPVDYTEAYLRHQYKLKKEGNEGSFTDNQLYGMVLDLWVAGQETTSNTLAWLCLYLLNRPDIQQKVHEELDKFVGSDRIVTLDDKINLNYVNAIVAETQRFCNLGPFNIIHKTTKEVNIHGYRFPKGTLITHQIGTVLNDDRYFKNPDEFIPERFLDKNGRFFSPPELMPFGIGKRACLGEGLAKMELYLFAANIFNQFKLTSKFGKFSEERINKGSICCKPYKCEIQSRF</sequence>
<name>A0AC34RKX0_9BILA</name>
<dbReference type="WBParaSite" id="JU765_v2.g7814.t1">
    <property type="protein sequence ID" value="JU765_v2.g7814.t1"/>
    <property type="gene ID" value="JU765_v2.g7814"/>
</dbReference>
<evidence type="ECO:0000313" key="1">
    <source>
        <dbReference type="Proteomes" id="UP000887576"/>
    </source>
</evidence>
<dbReference type="Proteomes" id="UP000887576">
    <property type="component" value="Unplaced"/>
</dbReference>
<proteinExistence type="predicted"/>